<dbReference type="Pfam" id="PF01822">
    <property type="entry name" value="WSC"/>
    <property type="match status" value="1"/>
</dbReference>
<organism evidence="9 10">
    <name type="scientific">Aspergillus taichungensis</name>
    <dbReference type="NCBI Taxonomy" id="482145"/>
    <lineage>
        <taxon>Eukaryota</taxon>
        <taxon>Fungi</taxon>
        <taxon>Dikarya</taxon>
        <taxon>Ascomycota</taxon>
        <taxon>Pezizomycotina</taxon>
        <taxon>Eurotiomycetes</taxon>
        <taxon>Eurotiomycetidae</taxon>
        <taxon>Eurotiales</taxon>
        <taxon>Aspergillaceae</taxon>
        <taxon>Aspergillus</taxon>
        <taxon>Aspergillus subgen. Circumdati</taxon>
    </lineage>
</organism>
<evidence type="ECO:0000256" key="3">
    <source>
        <dbReference type="ARBA" id="ARBA00022989"/>
    </source>
</evidence>
<dbReference type="EMBL" id="KZ559584">
    <property type="protein sequence ID" value="PLN78029.1"/>
    <property type="molecule type" value="Genomic_DNA"/>
</dbReference>
<keyword evidence="10" id="KW-1185">Reference proteome</keyword>
<dbReference type="GO" id="GO:0071944">
    <property type="term" value="C:cell periphery"/>
    <property type="evidence" value="ECO:0007669"/>
    <property type="project" value="UniProtKB-ARBA"/>
</dbReference>
<dbReference type="Pfam" id="PF05808">
    <property type="entry name" value="Podoplanin"/>
    <property type="match status" value="1"/>
</dbReference>
<reference evidence="10" key="1">
    <citation type="submission" date="2017-12" db="EMBL/GenBank/DDBJ databases">
        <authorList>
            <consortium name="DOE Joint Genome Institute"/>
            <person name="Mondo S.J."/>
            <person name="Kjaerbolling I."/>
            <person name="Vesth T.C."/>
            <person name="Frisvad J.C."/>
            <person name="Nybo J.L."/>
            <person name="Theobald S."/>
            <person name="Kuo A."/>
            <person name="Bowyer P."/>
            <person name="Matsuda Y."/>
            <person name="Lyhne E.K."/>
            <person name="Kogle M.E."/>
            <person name="Clum A."/>
            <person name="Lipzen A."/>
            <person name="Salamov A."/>
            <person name="Ngan C.Y."/>
            <person name="Daum C."/>
            <person name="Chiniquy J."/>
            <person name="Barry K."/>
            <person name="LaButti K."/>
            <person name="Haridas S."/>
            <person name="Simmons B.A."/>
            <person name="Magnuson J.K."/>
            <person name="Mortensen U.H."/>
            <person name="Larsen T.O."/>
            <person name="Grigoriev I.V."/>
            <person name="Baker S.E."/>
            <person name="Andersen M.R."/>
            <person name="Nordberg H.P."/>
            <person name="Cantor M.N."/>
            <person name="Hua S.X."/>
        </authorList>
    </citation>
    <scope>NUCLEOTIDE SEQUENCE [LARGE SCALE GENOMIC DNA]</scope>
    <source>
        <strain evidence="10">IBT 19404</strain>
    </source>
</reference>
<dbReference type="SMART" id="SM00321">
    <property type="entry name" value="WSC"/>
    <property type="match status" value="1"/>
</dbReference>
<dbReference type="Proteomes" id="UP000235023">
    <property type="component" value="Unassembled WGS sequence"/>
</dbReference>
<feature type="signal peptide" evidence="7">
    <location>
        <begin position="1"/>
        <end position="39"/>
    </location>
</feature>
<keyword evidence="2 6" id="KW-0812">Transmembrane</keyword>
<evidence type="ECO:0000256" key="6">
    <source>
        <dbReference type="SAM" id="Phobius"/>
    </source>
</evidence>
<accession>A0A2J5HLJ5</accession>
<evidence type="ECO:0000256" key="2">
    <source>
        <dbReference type="ARBA" id="ARBA00022692"/>
    </source>
</evidence>
<sequence length="333" mass="34896">MERKTAPSTLRRGMVAAPYVMQLGLILSVLGLLTGSASAAGTAYCSNVNTGADNKPSFSTFQSLGYCQKECESDYAFGILQGKKCWCSNIAPHKATNTDDKECAVSCPGFPDDDCGDASKGLFAYIELSNHAPSGTAKPPASATSTESSSSSETTDTKTTAGTSVETISGEATTITVGPTGTSSADADEASEKKDGGSGLSGGAIAGVVVGAIGGLAVIGALIIILCWRRRQRSNSPDPSVQNVLLDGRNSKGSQMSMMKGMYSDGHSHTLSGASSTNPQRTFTDNRMKTDTVIWPAGRRNSSVSLQDNEDYTRPVLRVSCVSSRMVKFRFQF</sequence>
<proteinExistence type="predicted"/>
<keyword evidence="4 6" id="KW-0472">Membrane</keyword>
<dbReference type="GO" id="GO:0016020">
    <property type="term" value="C:membrane"/>
    <property type="evidence" value="ECO:0007669"/>
    <property type="project" value="UniProtKB-SubCell"/>
</dbReference>
<dbReference type="PROSITE" id="PS51212">
    <property type="entry name" value="WSC"/>
    <property type="match status" value="1"/>
</dbReference>
<dbReference type="OrthoDB" id="2537459at2759"/>
<protein>
    <recommendedName>
        <fullName evidence="8">WSC domain-containing protein</fullName>
    </recommendedName>
</protein>
<gene>
    <name evidence="9" type="ORF">BDW42DRAFT_148388</name>
</gene>
<feature type="chain" id="PRO_5014458332" description="WSC domain-containing protein" evidence="7">
    <location>
        <begin position="40"/>
        <end position="333"/>
    </location>
</feature>
<feature type="transmembrane region" description="Helical" evidence="6">
    <location>
        <begin position="204"/>
        <end position="228"/>
    </location>
</feature>
<name>A0A2J5HLJ5_9EURO</name>
<keyword evidence="3 6" id="KW-1133">Transmembrane helix</keyword>
<comment type="subcellular location">
    <subcellularLocation>
        <location evidence="1">Membrane</location>
        <topology evidence="1">Single-pass membrane protein</topology>
    </subcellularLocation>
</comment>
<evidence type="ECO:0000256" key="7">
    <source>
        <dbReference type="SAM" id="SignalP"/>
    </source>
</evidence>
<dbReference type="PANTHER" id="PTHR15549">
    <property type="entry name" value="PAIRED IMMUNOGLOBULIN-LIKE TYPE 2 RECEPTOR"/>
    <property type="match status" value="1"/>
</dbReference>
<feature type="compositionally biased region" description="Low complexity" evidence="5">
    <location>
        <begin position="133"/>
        <end position="164"/>
    </location>
</feature>
<dbReference type="InterPro" id="IPR002889">
    <property type="entry name" value="WSC_carb-bd"/>
</dbReference>
<evidence type="ECO:0000313" key="10">
    <source>
        <dbReference type="Proteomes" id="UP000235023"/>
    </source>
</evidence>
<evidence type="ECO:0000256" key="5">
    <source>
        <dbReference type="SAM" id="MobiDB-lite"/>
    </source>
</evidence>
<evidence type="ECO:0000259" key="8">
    <source>
        <dbReference type="PROSITE" id="PS51212"/>
    </source>
</evidence>
<dbReference type="PANTHER" id="PTHR15549:SF33">
    <property type="entry name" value="MEMBRANE PROTEIN WSC4, PUTATIVE (AFU_ORTHOLOGUE AFUA_5G09020)-RELATED"/>
    <property type="match status" value="1"/>
</dbReference>
<dbReference type="InterPro" id="IPR051694">
    <property type="entry name" value="Immunoregulatory_rcpt-like"/>
</dbReference>
<evidence type="ECO:0000313" key="9">
    <source>
        <dbReference type="EMBL" id="PLN78029.1"/>
    </source>
</evidence>
<feature type="domain" description="WSC" evidence="8">
    <location>
        <begin position="39"/>
        <end position="128"/>
    </location>
</feature>
<dbReference type="CDD" id="cd12087">
    <property type="entry name" value="TM_EGFR-like"/>
    <property type="match status" value="1"/>
</dbReference>
<evidence type="ECO:0000256" key="1">
    <source>
        <dbReference type="ARBA" id="ARBA00004167"/>
    </source>
</evidence>
<feature type="compositionally biased region" description="Polar residues" evidence="5">
    <location>
        <begin position="165"/>
        <end position="185"/>
    </location>
</feature>
<keyword evidence="7" id="KW-0732">Signal</keyword>
<dbReference type="AlphaFoldDB" id="A0A2J5HLJ5"/>
<evidence type="ECO:0000256" key="4">
    <source>
        <dbReference type="ARBA" id="ARBA00023136"/>
    </source>
</evidence>
<feature type="region of interest" description="Disordered" evidence="5">
    <location>
        <begin position="133"/>
        <end position="200"/>
    </location>
</feature>